<dbReference type="GO" id="GO:0015074">
    <property type="term" value="P:DNA integration"/>
    <property type="evidence" value="ECO:0007669"/>
    <property type="project" value="UniProtKB-KW"/>
</dbReference>
<dbReference type="InterPro" id="IPR050090">
    <property type="entry name" value="Tyrosine_recombinase_XerCD"/>
</dbReference>
<proteinExistence type="inferred from homology"/>
<dbReference type="Proteomes" id="UP000003790">
    <property type="component" value="Chromosome"/>
</dbReference>
<dbReference type="GO" id="GO:0006310">
    <property type="term" value="P:DNA recombination"/>
    <property type="evidence" value="ECO:0007669"/>
    <property type="project" value="UniProtKB-KW"/>
</dbReference>
<dbReference type="CDD" id="cd00397">
    <property type="entry name" value="DNA_BRE_C"/>
    <property type="match status" value="1"/>
</dbReference>
<evidence type="ECO:0000256" key="3">
    <source>
        <dbReference type="ARBA" id="ARBA00023125"/>
    </source>
</evidence>
<dbReference type="PANTHER" id="PTHR30349:SF41">
    <property type="entry name" value="INTEGRASE_RECOMBINASE PROTEIN MJ0367-RELATED"/>
    <property type="match status" value="1"/>
</dbReference>
<gene>
    <name evidence="5" type="ORF">PchlO6_6051</name>
</gene>
<dbReference type="InterPro" id="IPR013762">
    <property type="entry name" value="Integrase-like_cat_sf"/>
</dbReference>
<keyword evidence="2" id="KW-0229">DNA integration</keyword>
<dbReference type="GO" id="GO:0003677">
    <property type="term" value="F:DNA binding"/>
    <property type="evidence" value="ECO:0007669"/>
    <property type="project" value="UniProtKB-KW"/>
</dbReference>
<sequence length="424" mass="47789">MATLESINFVPYSADVSTDLINWTEESDSQSIKGLPQISWVGNTPWREANLWAVEEACARGKNLKSVWSSMTHIHAYAKWLEQEETNWWDFPARESERCLVRYRGSLMSSIRIGELASSTAQQRMAAVIRFYRWLKNSLLLSPKWPTWHEKTIGIRIVDAFGFERTMIMESTDLAIKNRKAIGISLEYGLLPVSTEDAKAISTFACERASEELALMLRLGFGTGMRFGTVADLKLKTLQRAVPDPTLPNYFCLAVGPGAHPPVHTKFGVTGQIWIHKDDLKAVTDYMFSTRRLKRQAQAGPEDKDQLFLTRYGTRYGSFGSDTSRALNVELGRLRKNGLAAGIPAFQDFRFHQTRCTYATELARAAIRHGGVKLAISIVKQALLHKDESTTLKYIKFADRSVAMAEAADTFTRMFLGLDQENVD</sequence>
<dbReference type="PANTHER" id="PTHR30349">
    <property type="entry name" value="PHAGE INTEGRASE-RELATED"/>
    <property type="match status" value="1"/>
</dbReference>
<dbReference type="Gene3D" id="1.10.443.10">
    <property type="entry name" value="Intergrase catalytic core"/>
    <property type="match status" value="1"/>
</dbReference>
<evidence type="ECO:0000256" key="2">
    <source>
        <dbReference type="ARBA" id="ARBA00022908"/>
    </source>
</evidence>
<comment type="caution">
    <text evidence="5">The sequence shown here is derived from an EMBL/GenBank/DDBJ whole genome shotgun (WGS) entry which is preliminary data.</text>
</comment>
<name>A0AB33WUZ7_9PSED</name>
<reference evidence="5 6" key="1">
    <citation type="journal article" date="2012" name="PLoS Genet.">
        <title>Comparative Genomics of Plant-Associated Pseudomonas spp.: Insights into Diversity and Inheritance of Traits Involved in Multitrophic Interactions.</title>
        <authorList>
            <person name="Loper J.E."/>
            <person name="Hassan K.A."/>
            <person name="Mavrodi D.V."/>
            <person name="Davis E.W.II."/>
            <person name="Lim C.K."/>
            <person name="Shaffer B.T."/>
            <person name="Elbourne L.D."/>
            <person name="Stockwell V.O."/>
            <person name="Hartney S.L."/>
            <person name="Breakwell K."/>
            <person name="Henkels M.D."/>
            <person name="Tetu S.G."/>
            <person name="Rangel L.I."/>
            <person name="Kidarsa T.A."/>
            <person name="Wilson N.L."/>
            <person name="van de Mortel J.E."/>
            <person name="Song C."/>
            <person name="Blumhagen R."/>
            <person name="Radune D."/>
            <person name="Hostetler J.B."/>
            <person name="Brinkac L.M."/>
            <person name="Durkin A.S."/>
            <person name="Kluepfel D.A."/>
            <person name="Wechter W.P."/>
            <person name="Anderson A.J."/>
            <person name="Kim Y.C."/>
            <person name="Pierson L.S.III."/>
            <person name="Pierson E.A."/>
            <person name="Lindow S.E."/>
            <person name="Kobayashi D.Y."/>
            <person name="Raaijmakers J.M."/>
            <person name="Weller D.M."/>
            <person name="Thomashow L.S."/>
            <person name="Allen A.E."/>
            <person name="Paulsen I.T."/>
        </authorList>
    </citation>
    <scope>NUCLEOTIDE SEQUENCE [LARGE SCALE GENOMIC DNA]</scope>
    <source>
        <strain evidence="5 6">O6</strain>
    </source>
</reference>
<keyword evidence="4" id="KW-0233">DNA recombination</keyword>
<dbReference type="RefSeq" id="WP_009051478.1">
    <property type="nucleotide sequence ID" value="NZ_CM001490.1"/>
</dbReference>
<keyword evidence="3" id="KW-0238">DNA-binding</keyword>
<evidence type="ECO:0000256" key="1">
    <source>
        <dbReference type="ARBA" id="ARBA00008857"/>
    </source>
</evidence>
<dbReference type="InterPro" id="IPR011010">
    <property type="entry name" value="DNA_brk_join_enz"/>
</dbReference>
<dbReference type="SUPFAM" id="SSF56349">
    <property type="entry name" value="DNA breaking-rejoining enzymes"/>
    <property type="match status" value="1"/>
</dbReference>
<comment type="similarity">
    <text evidence="1">Belongs to the 'phage' integrase family.</text>
</comment>
<organism evidence="5 6">
    <name type="scientific">Pseudomonas chlororaphis O6</name>
    <dbReference type="NCBI Taxonomy" id="1037915"/>
    <lineage>
        <taxon>Bacteria</taxon>
        <taxon>Pseudomonadati</taxon>
        <taxon>Pseudomonadota</taxon>
        <taxon>Gammaproteobacteria</taxon>
        <taxon>Pseudomonadales</taxon>
        <taxon>Pseudomonadaceae</taxon>
        <taxon>Pseudomonas</taxon>
    </lineage>
</organism>
<accession>A0AB33WUZ7</accession>
<protein>
    <submittedName>
        <fullName evidence="5">Site-specific recombinase, phage integrase family</fullName>
    </submittedName>
</protein>
<evidence type="ECO:0000256" key="4">
    <source>
        <dbReference type="ARBA" id="ARBA00023172"/>
    </source>
</evidence>
<evidence type="ECO:0000313" key="6">
    <source>
        <dbReference type="Proteomes" id="UP000003790"/>
    </source>
</evidence>
<dbReference type="EMBL" id="AHOT01000009">
    <property type="protein sequence ID" value="EIM17038.1"/>
    <property type="molecule type" value="Genomic_DNA"/>
</dbReference>
<evidence type="ECO:0000313" key="5">
    <source>
        <dbReference type="EMBL" id="EIM17038.1"/>
    </source>
</evidence>
<dbReference type="AlphaFoldDB" id="A0AB33WUZ7"/>